<gene>
    <name evidence="3" type="ORF">CPZ25_008390</name>
</gene>
<protein>
    <recommendedName>
        <fullName evidence="5">Bacterial Ig-like domain-containing protein</fullName>
    </recommendedName>
</protein>
<dbReference type="Proteomes" id="UP000218387">
    <property type="component" value="Chromosome"/>
</dbReference>
<dbReference type="NCBIfam" id="TIGR02543">
    <property type="entry name" value="List_Bact_rpt"/>
    <property type="match status" value="6"/>
</dbReference>
<dbReference type="InterPro" id="IPR013378">
    <property type="entry name" value="InlB-like_B-rpt"/>
</dbReference>
<evidence type="ECO:0008006" key="5">
    <source>
        <dbReference type="Google" id="ProtNLM"/>
    </source>
</evidence>
<dbReference type="Gene3D" id="2.60.40.4270">
    <property type="entry name" value="Listeria-Bacteroides repeat domain"/>
    <property type="match status" value="7"/>
</dbReference>
<dbReference type="AlphaFoldDB" id="A0A4P9C757"/>
<sequence>MKKFYTKELHKLSIGLILLLMLLFVFLLNTGVQAEEQNLPQINQIISAFDIPDESLASRDIALGTSLEQLSLPSSLPARVEGSKNEQQLEIPVTWTAQPQYDKDTPGEYRFTAVPAEAYILSDTLVAPDLTVTVKQADDPITANDDEIVSNKQENSEFQDFLNQAFSFDITSGSIVVEPDTTGQSDIQVTQGSSVTHGVASSDTIELYSTSGATTNHSVMVRGGIEANVVVNGINIKSPSGDGFSITENSTVTLTIVGNNYVQPSGSYYAGILVRVGSSLTIEDGGNGFLEARGGNYSAAIGGASSYDSLGSGDITINSGTINCYAGKWNAILGGYGADIEINGGKVTISHTNNNFEKKGIIANTLLLNGGTVTADGYRNPSIECNKAIINGGSLYVNSSISGSFLNGAGLSVAQNKIDANSIYGPNERVNAGELDVLMSRLHTTLVPDAHLNLYGVSEVYTDSNSAVYLWLPLVNMPLTDIEAPSSVKDYDNSELPEKITAKYLSTPVTLKLLNPDDYSSSANYQWQLNGKDIEGATSQTLEAKDIGAYTLNITDGSSVSSYRQIIFSAVYTLSFDSNGGRGVMPDQIKNYGEALSLNPNEFTKEGYTFNGWKDLKSGTVYPDKTTLNEDLTVIDGEVVKLYAQWRANNYTIKYDGNTADGGGTPEQTMTYDTAAHLTANGYTKTGYSFTGWNTQQDGGGTTYIDGQNVINLTATEGEEVSLYAQWCANSYTVKFDGNTADGGSTANQAMTYDQEAKLTANGYTKTGHTFTGWNTQSDGGGTAYTDGQNVKNLTVIEGETVTLYAQWRANSYNIKFDGNSADGGDTAAQSMIYDTAANLTANGYTKTGYTFIGWNSQADSKGTSYIDGQNVINLTATEGETVILYAQWRANNYTIKFDGNSADGGSTSDQSMTYDTAVDLRLNGYTKTGYTFTGWNTQSDGGGTAYTDGQNVTNLTAIEGETITLYAQWRANSYTVKFNGNTADGGSTQDQAMAYDTAANLTLNGYTKTGYTFTGWNTQQDGGGTAYTESENVKNMTPDDGGVVTLYAQWRANTYSVKFDGNTADGGSMPDQTMIYDQAADLELNSYTKIGAVFIGWNTQIDGKGTAYTNGENVRNLTTTDNETFPLYAQWRLRTPGISTSQSTGKHGDTITVTGEDFEPNVEITFTLHSIPKEIGRAAADEEGKVTLTFQVPSDIEEGDHQLTADNGIHSAQTGFKVLKTVNADSEKNDNSTHKSAVGTGIQSYGYIPVVLTLLVFVVAFAVLLKRNKSK</sequence>
<dbReference type="EMBL" id="CP029487">
    <property type="protein sequence ID" value="QCT71348.1"/>
    <property type="molecule type" value="Genomic_DNA"/>
</dbReference>
<feature type="transmembrane region" description="Helical" evidence="2">
    <location>
        <begin position="1246"/>
        <end position="1266"/>
    </location>
</feature>
<dbReference type="GO" id="GO:0030313">
    <property type="term" value="C:cell envelope"/>
    <property type="evidence" value="ECO:0007669"/>
    <property type="project" value="UniProtKB-SubCell"/>
</dbReference>
<comment type="subcellular location">
    <subcellularLocation>
        <location evidence="1">Cell envelope</location>
    </subcellularLocation>
</comment>
<keyword evidence="2" id="KW-0812">Transmembrane</keyword>
<reference evidence="3 4" key="1">
    <citation type="submission" date="2018-05" db="EMBL/GenBank/DDBJ databases">
        <title>Genome comparison of Eubacterium sp.</title>
        <authorList>
            <person name="Feng Y."/>
            <person name="Sanchez-Andrea I."/>
            <person name="Stams A.J.M."/>
            <person name="De Vos W.M."/>
        </authorList>
    </citation>
    <scope>NUCLEOTIDE SEQUENCE [LARGE SCALE GENOMIC DNA]</scope>
    <source>
        <strain evidence="3 4">YI</strain>
    </source>
</reference>
<keyword evidence="4" id="KW-1185">Reference proteome</keyword>
<evidence type="ECO:0000313" key="4">
    <source>
        <dbReference type="Proteomes" id="UP000218387"/>
    </source>
</evidence>
<keyword evidence="2" id="KW-1133">Transmembrane helix</keyword>
<proteinExistence type="predicted"/>
<evidence type="ECO:0000256" key="2">
    <source>
        <dbReference type="SAM" id="Phobius"/>
    </source>
</evidence>
<organism evidence="3 4">
    <name type="scientific">Eubacterium maltosivorans</name>
    <dbReference type="NCBI Taxonomy" id="2041044"/>
    <lineage>
        <taxon>Bacteria</taxon>
        <taxon>Bacillati</taxon>
        <taxon>Bacillota</taxon>
        <taxon>Clostridia</taxon>
        <taxon>Eubacteriales</taxon>
        <taxon>Eubacteriaceae</taxon>
        <taxon>Eubacterium</taxon>
    </lineage>
</organism>
<name>A0A4P9C757_EUBML</name>
<dbReference type="RefSeq" id="WP_096920363.1">
    <property type="nucleotide sequence ID" value="NZ_CP029487.1"/>
</dbReference>
<keyword evidence="2" id="KW-0472">Membrane</keyword>
<evidence type="ECO:0000313" key="3">
    <source>
        <dbReference type="EMBL" id="QCT71348.1"/>
    </source>
</evidence>
<dbReference type="KEGG" id="emt:CPZ25_008390"/>
<dbReference type="Pfam" id="PF09479">
    <property type="entry name" value="Flg_new"/>
    <property type="match status" value="7"/>
</dbReference>
<accession>A0A4P9C757</accession>
<dbReference type="InterPro" id="IPR042229">
    <property type="entry name" value="Listeria/Bacterioides_rpt_sf"/>
</dbReference>
<evidence type="ECO:0000256" key="1">
    <source>
        <dbReference type="ARBA" id="ARBA00004196"/>
    </source>
</evidence>